<proteinExistence type="predicted"/>
<protein>
    <submittedName>
        <fullName evidence="1">Uncharacterized protein</fullName>
    </submittedName>
</protein>
<dbReference type="AlphaFoldDB" id="A0A120G5H4"/>
<comment type="caution">
    <text evidence="1">The sequence shown here is derived from an EMBL/GenBank/DDBJ whole genome shotgun (WGS) entry which is preliminary data.</text>
</comment>
<evidence type="ECO:0000313" key="2">
    <source>
        <dbReference type="Proteomes" id="UP000063434"/>
    </source>
</evidence>
<reference evidence="1 2" key="1">
    <citation type="submission" date="2015-05" db="EMBL/GenBank/DDBJ databases">
        <title>A genomic and transcriptomic approach to investigate the blue pigment phenotype in Pseudomonas fluorescens.</title>
        <authorList>
            <person name="Andreani N.A."/>
            <person name="Cardazzo B."/>
        </authorList>
    </citation>
    <scope>NUCLEOTIDE SEQUENCE [LARGE SCALE GENOMIC DNA]</scope>
    <source>
        <strain evidence="1 2">Ps_40</strain>
    </source>
</reference>
<gene>
    <name evidence="1" type="ORF">PFL603g_00229</name>
</gene>
<dbReference type="PATRIC" id="fig|294.195.peg.245"/>
<organism evidence="1 2">
    <name type="scientific">Pseudomonas fluorescens</name>
    <dbReference type="NCBI Taxonomy" id="294"/>
    <lineage>
        <taxon>Bacteria</taxon>
        <taxon>Pseudomonadati</taxon>
        <taxon>Pseudomonadota</taxon>
        <taxon>Gammaproteobacteria</taxon>
        <taxon>Pseudomonadales</taxon>
        <taxon>Pseudomonadaceae</taxon>
        <taxon>Pseudomonas</taxon>
    </lineage>
</organism>
<accession>A0A120G5H4</accession>
<dbReference type="Proteomes" id="UP000063434">
    <property type="component" value="Unassembled WGS sequence"/>
</dbReference>
<dbReference type="EMBL" id="LCYC01000003">
    <property type="protein sequence ID" value="KWV84131.1"/>
    <property type="molecule type" value="Genomic_DNA"/>
</dbReference>
<sequence>MTTPILKSLIDEQVEELPADRMILAFTHTKWLGALSLAHDAGIPNVHAYSRRACLCGEWTVAYAVKVAP</sequence>
<name>A0A120G5H4_PSEFL</name>
<dbReference type="RefSeq" id="WP_060765647.1">
    <property type="nucleotide sequence ID" value="NZ_LCYC01000003.1"/>
</dbReference>
<evidence type="ECO:0000313" key="1">
    <source>
        <dbReference type="EMBL" id="KWV84131.1"/>
    </source>
</evidence>